<dbReference type="OrthoDB" id="8526877at2"/>
<evidence type="ECO:0000256" key="1">
    <source>
        <dbReference type="SAM" id="MobiDB-lite"/>
    </source>
</evidence>
<dbReference type="Pfam" id="PF13663">
    <property type="entry name" value="DUF4148"/>
    <property type="match status" value="1"/>
</dbReference>
<dbReference type="STRING" id="1219032.GCA_001515545_01381"/>
<feature type="compositionally biased region" description="Basic and acidic residues" evidence="1">
    <location>
        <begin position="160"/>
        <end position="172"/>
    </location>
</feature>
<gene>
    <name evidence="2" type="ORF">CRM82_11590</name>
</gene>
<comment type="caution">
    <text evidence="2">The sequence shown here is derived from an EMBL/GenBank/DDBJ whole genome shotgun (WGS) entry which is preliminary data.</text>
</comment>
<protein>
    <submittedName>
        <fullName evidence="2">DUF4148 domain-containing protein</fullName>
    </submittedName>
</protein>
<sequence length="172" mass="19685">MALLFPHAAQSVHCRNVIFLCAFRQRVLFTMKPSRKPWCKPSLRGDCNLTERHTFMHTTRTPILLSMAFATLSLATVNTAFASSYIHPKNSETGYVVYPDHFRSDKTRAQVQAETAEFLKNGGTNVFRNSNYPLVDSSPSQQSSNKTRQQVLDELLNETPEQRKARREMYRG</sequence>
<dbReference type="InterPro" id="IPR025421">
    <property type="entry name" value="DUF4148"/>
</dbReference>
<keyword evidence="3" id="KW-1185">Reference proteome</keyword>
<accession>A0A2A7UV64</accession>
<organism evidence="2 3">
    <name type="scientific">Comamonas terrigena</name>
    <dbReference type="NCBI Taxonomy" id="32013"/>
    <lineage>
        <taxon>Bacteria</taxon>
        <taxon>Pseudomonadati</taxon>
        <taxon>Pseudomonadota</taxon>
        <taxon>Betaproteobacteria</taxon>
        <taxon>Burkholderiales</taxon>
        <taxon>Comamonadaceae</taxon>
        <taxon>Comamonas</taxon>
    </lineage>
</organism>
<proteinExistence type="predicted"/>
<evidence type="ECO:0000313" key="3">
    <source>
        <dbReference type="Proteomes" id="UP000220246"/>
    </source>
</evidence>
<dbReference type="Proteomes" id="UP000220246">
    <property type="component" value="Unassembled WGS sequence"/>
</dbReference>
<dbReference type="AlphaFoldDB" id="A0A2A7UV64"/>
<dbReference type="EMBL" id="PDEA01000001">
    <property type="protein sequence ID" value="PEH89152.1"/>
    <property type="molecule type" value="Genomic_DNA"/>
</dbReference>
<reference evidence="3" key="1">
    <citation type="submission" date="2017-09" db="EMBL/GenBank/DDBJ databases">
        <title>FDA dAtabase for Regulatory Grade micrObial Sequences (FDA-ARGOS): Supporting development and validation of Infectious Disease Dx tests.</title>
        <authorList>
            <person name="Minogue T."/>
            <person name="Wolcott M."/>
            <person name="Wasieloski L."/>
            <person name="Aguilar W."/>
            <person name="Moore D."/>
            <person name="Tallon L."/>
            <person name="Sadzewicz L."/>
            <person name="Ott S."/>
            <person name="Zhao X."/>
            <person name="Nagaraj S."/>
            <person name="Vavikolanu K."/>
            <person name="Aluvathingal J."/>
            <person name="Nadendla S."/>
            <person name="Sichtig H."/>
        </authorList>
    </citation>
    <scope>NUCLEOTIDE SEQUENCE [LARGE SCALE GENOMIC DNA]</scope>
    <source>
        <strain evidence="3">FDAARGOS_394</strain>
    </source>
</reference>
<feature type="compositionally biased region" description="Polar residues" evidence="1">
    <location>
        <begin position="130"/>
        <end position="150"/>
    </location>
</feature>
<name>A0A2A7UV64_COMTR</name>
<feature type="region of interest" description="Disordered" evidence="1">
    <location>
        <begin position="130"/>
        <end position="172"/>
    </location>
</feature>
<evidence type="ECO:0000313" key="2">
    <source>
        <dbReference type="EMBL" id="PEH89152.1"/>
    </source>
</evidence>